<proteinExistence type="predicted"/>
<accession>A0A3N5CU62</accession>
<evidence type="ECO:0000256" key="1">
    <source>
        <dbReference type="SAM" id="SignalP"/>
    </source>
</evidence>
<protein>
    <submittedName>
        <fullName evidence="2">Uncharacterized protein</fullName>
    </submittedName>
</protein>
<dbReference type="InterPro" id="IPR012334">
    <property type="entry name" value="Pectin_lyas_fold"/>
</dbReference>
<comment type="caution">
    <text evidence="2">The sequence shown here is derived from an EMBL/GenBank/DDBJ whole genome shotgun (WGS) entry which is preliminary data.</text>
</comment>
<dbReference type="InterPro" id="IPR011050">
    <property type="entry name" value="Pectin_lyase_fold/virulence"/>
</dbReference>
<feature type="chain" id="PRO_5018324954" evidence="1">
    <location>
        <begin position="27"/>
        <end position="560"/>
    </location>
</feature>
<sequence>MAVKALKRRIVLAGAFVLTMPGVAFAQQVRDTLPEILSHAAVGDAPYLPDFSYAGYGYGLKAIPAVNAVIDVGDYGAIPDDGRDDSKAIKAALAAAHEMDGPVRVQFGAGRYVLTEILWIERNGIVLAGMGSGQGGTQLYMPRPLDQADDGGALDELREYLAQYDKRQRDEDINLDTLFSEWSWSGGFIWTRYPGGRHATYLESYDRPIETVATIRSGTRGTREVRLGDPGSLAAGDVVQIHWHNRAGEDGPLITELYGDSDLEIGDRHWTLPDRPLVRQATRIESIEGDRATIADPLLHDIDSDLPAYFARWDHLSEVGIQDLAMVFPENPYFGHHNEAGYNGIYFTGVHDGWISNVRIVNADSGILTDDLANVTIADVVTTGDHKAHYGVHMGNVHNVLVTGNEVRNPTEHTFSFNTQSTRSVYHRSTGWEQPTLDQHAGANHQNLYDALTVHVRPRPDESDGRATYDLFKAGGAGYWQPGHGRYNTVWNLDVEVESGAQPGEPVIITENSGGPEARIVGLHGNRPLILEYDPAPYVEATGQRLAAASSLYDWQLSQR</sequence>
<dbReference type="Gene3D" id="2.160.20.10">
    <property type="entry name" value="Single-stranded right-handed beta-helix, Pectin lyase-like"/>
    <property type="match status" value="2"/>
</dbReference>
<organism evidence="2 3">
    <name type="scientific">Aurantiacibacter spongiae</name>
    <dbReference type="NCBI Taxonomy" id="2488860"/>
    <lineage>
        <taxon>Bacteria</taxon>
        <taxon>Pseudomonadati</taxon>
        <taxon>Pseudomonadota</taxon>
        <taxon>Alphaproteobacteria</taxon>
        <taxon>Sphingomonadales</taxon>
        <taxon>Erythrobacteraceae</taxon>
        <taxon>Aurantiacibacter</taxon>
    </lineage>
</organism>
<evidence type="ECO:0000313" key="2">
    <source>
        <dbReference type="EMBL" id="RPF70960.1"/>
    </source>
</evidence>
<reference evidence="2 3" key="1">
    <citation type="submission" date="2018-11" db="EMBL/GenBank/DDBJ databases">
        <title>Erythrobacter spongiae sp. nov., isolated from a marine sponge.</title>
        <authorList>
            <person name="Zhuang L."/>
            <person name="Luo L."/>
        </authorList>
    </citation>
    <scope>NUCLEOTIDE SEQUENCE [LARGE SCALE GENOMIC DNA]</scope>
    <source>
        <strain evidence="2 3">HN-E23</strain>
    </source>
</reference>
<dbReference type="Proteomes" id="UP000275232">
    <property type="component" value="Unassembled WGS sequence"/>
</dbReference>
<keyword evidence="3" id="KW-1185">Reference proteome</keyword>
<dbReference type="AlphaFoldDB" id="A0A3N5CU62"/>
<name>A0A3N5CU62_9SPHN</name>
<dbReference type="EMBL" id="RPFZ01000001">
    <property type="protein sequence ID" value="RPF70960.1"/>
    <property type="molecule type" value="Genomic_DNA"/>
</dbReference>
<keyword evidence="1" id="KW-0732">Signal</keyword>
<evidence type="ECO:0000313" key="3">
    <source>
        <dbReference type="Proteomes" id="UP000275232"/>
    </source>
</evidence>
<feature type="signal peptide" evidence="1">
    <location>
        <begin position="1"/>
        <end position="26"/>
    </location>
</feature>
<dbReference type="SUPFAM" id="SSF51126">
    <property type="entry name" value="Pectin lyase-like"/>
    <property type="match status" value="1"/>
</dbReference>
<gene>
    <name evidence="2" type="ORF">EG799_04500</name>
</gene>